<sequence>MTGPLSGFTVELDVYSGPYEWLLALILREELDILEVPLRELVGLYLRSRDPRSPQALRLDTEFVGSASALVLLKSRTLLPLPEEGEEAGEEPASPEELAERLGTYLKVRRAAEALRSRLEANAGHHPSAHEAPPRPGRQRVDRKRLLLSARRVFSRLEEPPVEHLGPITVTVQELAALILASLSRGPVSYEELTRGMDRLRSAVAFAAALSLAHEGSLRLRQPEPLGPLTLERAG</sequence>
<keyword evidence="5" id="KW-1185">Reference proteome</keyword>
<dbReference type="HOGENOM" id="CLU_1179512_0_0_11"/>
<accession>Q1AW22</accession>
<dbReference type="PANTHER" id="PTHR33969">
    <property type="entry name" value="SEGREGATION AND CONDENSATION PROTEIN A"/>
    <property type="match status" value="1"/>
</dbReference>
<dbReference type="STRING" id="266117.Rxyl_1444"/>
<keyword evidence="1" id="KW-0159">Chromosome partition</keyword>
<dbReference type="PANTHER" id="PTHR33969:SF2">
    <property type="entry name" value="SEGREGATION AND CONDENSATION PROTEIN A"/>
    <property type="match status" value="1"/>
</dbReference>
<dbReference type="Proteomes" id="UP000006637">
    <property type="component" value="Chromosome"/>
</dbReference>
<dbReference type="GO" id="GO:0007059">
    <property type="term" value="P:chromosome segregation"/>
    <property type="evidence" value="ECO:0007669"/>
    <property type="project" value="UniProtKB-KW"/>
</dbReference>
<dbReference type="Gene3D" id="6.10.250.2410">
    <property type="match status" value="1"/>
</dbReference>
<dbReference type="RefSeq" id="WP_011564423.1">
    <property type="nucleotide sequence ID" value="NC_008148.1"/>
</dbReference>
<dbReference type="EMBL" id="CP000386">
    <property type="protein sequence ID" value="ABG04406.1"/>
    <property type="molecule type" value="Genomic_DNA"/>
</dbReference>
<dbReference type="Pfam" id="PF02616">
    <property type="entry name" value="SMC_ScpA"/>
    <property type="match status" value="1"/>
</dbReference>
<protein>
    <recommendedName>
        <fullName evidence="2">Segregation and condensation protein A</fullName>
    </recommendedName>
</protein>
<dbReference type="eggNOG" id="COG1354">
    <property type="taxonomic scope" value="Bacteria"/>
</dbReference>
<dbReference type="KEGG" id="rxy:Rxyl_1444"/>
<organism evidence="4 5">
    <name type="scientific">Rubrobacter xylanophilus (strain DSM 9941 / JCM 11954 / NBRC 16129 / PRD-1)</name>
    <dbReference type="NCBI Taxonomy" id="266117"/>
    <lineage>
        <taxon>Bacteria</taxon>
        <taxon>Bacillati</taxon>
        <taxon>Actinomycetota</taxon>
        <taxon>Rubrobacteria</taxon>
        <taxon>Rubrobacterales</taxon>
        <taxon>Rubrobacteraceae</taxon>
        <taxon>Rubrobacter</taxon>
    </lineage>
</organism>
<proteinExistence type="predicted"/>
<dbReference type="AlphaFoldDB" id="Q1AW22"/>
<evidence type="ECO:0000313" key="4">
    <source>
        <dbReference type="EMBL" id="ABG04406.1"/>
    </source>
</evidence>
<name>Q1AW22_RUBXD</name>
<evidence type="ECO:0000313" key="5">
    <source>
        <dbReference type="Proteomes" id="UP000006637"/>
    </source>
</evidence>
<reference evidence="4 5" key="1">
    <citation type="submission" date="2006-06" db="EMBL/GenBank/DDBJ databases">
        <title>Complete sequence of Rubrobacter xylanophilus DSM 9941.</title>
        <authorList>
            <consortium name="US DOE Joint Genome Institute"/>
            <person name="Copeland A."/>
            <person name="Lucas S."/>
            <person name="Lapidus A."/>
            <person name="Barry K."/>
            <person name="Detter J.C."/>
            <person name="Glavina del Rio T."/>
            <person name="Hammon N."/>
            <person name="Israni S."/>
            <person name="Dalin E."/>
            <person name="Tice H."/>
            <person name="Pitluck S."/>
            <person name="Munk A.C."/>
            <person name="Brettin T."/>
            <person name="Bruce D."/>
            <person name="Han C."/>
            <person name="Tapia R."/>
            <person name="Gilna P."/>
            <person name="Schmutz J."/>
            <person name="Larimer F."/>
            <person name="Land M."/>
            <person name="Hauser L."/>
            <person name="Kyrpides N."/>
            <person name="Lykidis A."/>
            <person name="da Costa M.S."/>
            <person name="Rainey F.A."/>
            <person name="Empadinhas N."/>
            <person name="Jolivet E."/>
            <person name="Battista J.R."/>
            <person name="Richardson P."/>
        </authorList>
    </citation>
    <scope>NUCLEOTIDE SEQUENCE [LARGE SCALE GENOMIC DNA]</scope>
    <source>
        <strain evidence="5">DSM 9941 / NBRC 16129 / PRD-1</strain>
    </source>
</reference>
<evidence type="ECO:0000256" key="3">
    <source>
        <dbReference type="SAM" id="MobiDB-lite"/>
    </source>
</evidence>
<evidence type="ECO:0000256" key="1">
    <source>
        <dbReference type="ARBA" id="ARBA00022829"/>
    </source>
</evidence>
<dbReference type="InterPro" id="IPR003768">
    <property type="entry name" value="ScpA"/>
</dbReference>
<dbReference type="OrthoDB" id="9811016at2"/>
<feature type="region of interest" description="Disordered" evidence="3">
    <location>
        <begin position="121"/>
        <end position="141"/>
    </location>
</feature>
<evidence type="ECO:0000256" key="2">
    <source>
        <dbReference type="ARBA" id="ARBA00044777"/>
    </source>
</evidence>
<gene>
    <name evidence="4" type="ordered locus">Rxyl_1444</name>
</gene>